<organism evidence="1 3">
    <name type="scientific">Kluyvera genomosp. 3</name>
    <dbReference type="NCBI Taxonomy" id="2774055"/>
    <lineage>
        <taxon>Bacteria</taxon>
        <taxon>Pseudomonadati</taxon>
        <taxon>Pseudomonadota</taxon>
        <taxon>Gammaproteobacteria</taxon>
        <taxon>Enterobacterales</taxon>
        <taxon>Enterobacteriaceae</taxon>
        <taxon>Kluyvera</taxon>
    </lineage>
</organism>
<evidence type="ECO:0000313" key="2">
    <source>
        <dbReference type="EMBL" id="QIR26097.1"/>
    </source>
</evidence>
<evidence type="ECO:0000313" key="4">
    <source>
        <dbReference type="Proteomes" id="UP000503580"/>
    </source>
</evidence>
<evidence type="ECO:0000313" key="3">
    <source>
        <dbReference type="Proteomes" id="UP000197098"/>
    </source>
</evidence>
<keyword evidence="4" id="KW-1185">Reference proteome</keyword>
<reference evidence="2 4" key="2">
    <citation type="submission" date="2020-02" db="EMBL/GenBank/DDBJ databases">
        <title>Whole genome PO2S7.</title>
        <authorList>
            <person name="Singha K.M."/>
        </authorList>
    </citation>
    <scope>NUCLEOTIDE SEQUENCE [LARGE SCALE GENOMIC DNA]</scope>
    <source>
        <strain evidence="2 4">PO2S7</strain>
    </source>
</reference>
<accession>A0A6G9RIE4</accession>
<dbReference type="Gene3D" id="3.40.50.10400">
    <property type="entry name" value="Hypothetical protein PA1492"/>
    <property type="match status" value="1"/>
</dbReference>
<dbReference type="KEGG" id="kgn:GY169_04455"/>
<dbReference type="EMBL" id="CP050321">
    <property type="protein sequence ID" value="QIR26097.1"/>
    <property type="molecule type" value="Genomic_DNA"/>
</dbReference>
<dbReference type="Proteomes" id="UP000503580">
    <property type="component" value="Chromosome"/>
</dbReference>
<gene>
    <name evidence="1" type="ORF">CEW81_04495</name>
    <name evidence="2" type="ORF">GY169_04455</name>
</gene>
<dbReference type="AlphaFoldDB" id="A0A248KG38"/>
<evidence type="ECO:0000313" key="1">
    <source>
        <dbReference type="EMBL" id="ASG62801.1"/>
    </source>
</evidence>
<dbReference type="Proteomes" id="UP000197098">
    <property type="component" value="Chromosome"/>
</dbReference>
<dbReference type="GO" id="GO:0016787">
    <property type="term" value="F:hydrolase activity"/>
    <property type="evidence" value="ECO:0007669"/>
    <property type="project" value="UniProtKB-KW"/>
</dbReference>
<proteinExistence type="predicted"/>
<keyword evidence="1" id="KW-0378">Hydrolase</keyword>
<name>A0A248KG38_9ENTR</name>
<dbReference type="EMBL" id="CP022114">
    <property type="protein sequence ID" value="ASG62801.1"/>
    <property type="molecule type" value="Genomic_DNA"/>
</dbReference>
<accession>A0A248KG38</accession>
<reference evidence="1 3" key="1">
    <citation type="submission" date="2017-06" db="EMBL/GenBank/DDBJ databases">
        <title>Origin of plasmid-mediated fosfomycin resistance gene fosA3.</title>
        <authorList>
            <person name="Ito R."/>
            <person name="Pacey M.P."/>
            <person name="Doi Y."/>
        </authorList>
    </citation>
    <scope>NUCLEOTIDE SEQUENCE [LARGE SCALE GENOMIC DNA]</scope>
    <source>
        <strain evidence="1 3">YDC799</strain>
    </source>
</reference>
<dbReference type="RefSeq" id="WP_167575078.1">
    <property type="nucleotide sequence ID" value="NZ_CP050321.1"/>
</dbReference>
<protein>
    <submittedName>
        <fullName evidence="1">NUDIX hydrolase</fullName>
    </submittedName>
</protein>
<sequence>MQSMIILIAGPVRSGTNGDERLMHENLARMEQTALAVYQRGHIPVIGEWLAFPLSAAAGSQKIGDAISEAFLYPVAHRLLTRCDAVLRIEGASNGADNDVRVANELGLAVYYSLDEVPVKTKQAEA</sequence>